<dbReference type="AlphaFoldDB" id="A0A850QYH7"/>
<dbReference type="InterPro" id="IPR023089">
    <property type="entry name" value="YozE_SAM-like"/>
</dbReference>
<keyword evidence="4" id="KW-1185">Reference proteome</keyword>
<dbReference type="SUPFAM" id="SSF140652">
    <property type="entry name" value="YozE-like"/>
    <property type="match status" value="1"/>
</dbReference>
<dbReference type="InterPro" id="IPR010673">
    <property type="entry name" value="UPF0346"/>
</dbReference>
<dbReference type="EMBL" id="JABZEC010000001">
    <property type="protein sequence ID" value="NVY95769.1"/>
    <property type="molecule type" value="Genomic_DNA"/>
</dbReference>
<dbReference type="RefSeq" id="WP_176941939.1">
    <property type="nucleotide sequence ID" value="NZ_JABZEC010000001.1"/>
</dbReference>
<sequence length="76" mass="9042">MHKTFYQFLMSQRDPENSDPLAHFADAAFFDQQFPQQEKEYEPLSEYLELNGSYLPSMSIFDQAFERYRASEGNFN</sequence>
<evidence type="ECO:0000256" key="1">
    <source>
        <dbReference type="HAMAP-Rule" id="MF_01538"/>
    </source>
</evidence>
<comment type="caution">
    <text evidence="3">The sequence shown here is derived from an EMBL/GenBank/DDBJ whole genome shotgun (WGS) entry which is preliminary data.</text>
</comment>
<dbReference type="InterPro" id="IPR036806">
    <property type="entry name" value="YozE_SAM-like_sf"/>
</dbReference>
<protein>
    <recommendedName>
        <fullName evidence="1">UPF0346 protein HU830_00905</fullName>
    </recommendedName>
</protein>
<evidence type="ECO:0000313" key="4">
    <source>
        <dbReference type="Proteomes" id="UP000563523"/>
    </source>
</evidence>
<dbReference type="Gene3D" id="1.10.150.260">
    <property type="entry name" value="YozE SAM-like"/>
    <property type="match status" value="1"/>
</dbReference>
<comment type="similarity">
    <text evidence="1">Belongs to the UPF0346 family.</text>
</comment>
<proteinExistence type="inferred from homology"/>
<feature type="domain" description="YozE SAM-like" evidence="2">
    <location>
        <begin position="4"/>
        <end position="69"/>
    </location>
</feature>
<accession>A0A850QYH7</accession>
<reference evidence="3 4" key="1">
    <citation type="submission" date="2020-06" db="EMBL/GenBank/DDBJ databases">
        <authorList>
            <person name="Kang J."/>
        </authorList>
    </citation>
    <scope>NUCLEOTIDE SEQUENCE [LARGE SCALE GENOMIC DNA]</scope>
    <source>
        <strain evidence="3 4">DCY120</strain>
    </source>
</reference>
<dbReference type="HAMAP" id="MF_01538">
    <property type="entry name" value="UPF0346"/>
    <property type="match status" value="1"/>
</dbReference>
<name>A0A850QYH7_9LACO</name>
<dbReference type="Proteomes" id="UP000563523">
    <property type="component" value="Unassembled WGS sequence"/>
</dbReference>
<evidence type="ECO:0000313" key="3">
    <source>
        <dbReference type="EMBL" id="NVY95769.1"/>
    </source>
</evidence>
<organism evidence="3 4">
    <name type="scientific">Bombilactobacillus apium</name>
    <dbReference type="NCBI Taxonomy" id="2675299"/>
    <lineage>
        <taxon>Bacteria</taxon>
        <taxon>Bacillati</taxon>
        <taxon>Bacillota</taxon>
        <taxon>Bacilli</taxon>
        <taxon>Lactobacillales</taxon>
        <taxon>Lactobacillaceae</taxon>
        <taxon>Bombilactobacillus</taxon>
    </lineage>
</organism>
<evidence type="ECO:0000259" key="2">
    <source>
        <dbReference type="Pfam" id="PF06855"/>
    </source>
</evidence>
<dbReference type="NCBIfam" id="NF010193">
    <property type="entry name" value="PRK13672.1"/>
    <property type="match status" value="1"/>
</dbReference>
<gene>
    <name evidence="3" type="ORF">HU830_00905</name>
</gene>
<dbReference type="PIRSF" id="PIRSF037262">
    <property type="entry name" value="UCP037262"/>
    <property type="match status" value="1"/>
</dbReference>
<dbReference type="Pfam" id="PF06855">
    <property type="entry name" value="YozE_SAM_like"/>
    <property type="match status" value="1"/>
</dbReference>